<evidence type="ECO:0000313" key="9">
    <source>
        <dbReference type="EMBL" id="PYF03354.1"/>
    </source>
</evidence>
<dbReference type="Pfam" id="PF03547">
    <property type="entry name" value="Mem_trans"/>
    <property type="match status" value="1"/>
</dbReference>
<dbReference type="Gene3D" id="1.20.1530.20">
    <property type="match status" value="1"/>
</dbReference>
<feature type="transmembrane region" description="Helical" evidence="8">
    <location>
        <begin position="227"/>
        <end position="249"/>
    </location>
</feature>
<dbReference type="PANTHER" id="PTHR36838">
    <property type="entry name" value="AUXIN EFFLUX CARRIER FAMILY PROTEIN"/>
    <property type="match status" value="1"/>
</dbReference>
<dbReference type="InterPro" id="IPR038770">
    <property type="entry name" value="Na+/solute_symporter_sf"/>
</dbReference>
<dbReference type="GO" id="GO:0055085">
    <property type="term" value="P:transmembrane transport"/>
    <property type="evidence" value="ECO:0007669"/>
    <property type="project" value="InterPro"/>
</dbReference>
<evidence type="ECO:0000256" key="8">
    <source>
        <dbReference type="SAM" id="Phobius"/>
    </source>
</evidence>
<dbReference type="EMBL" id="QJTI01000007">
    <property type="protein sequence ID" value="PYF03354.1"/>
    <property type="molecule type" value="Genomic_DNA"/>
</dbReference>
<keyword evidence="4" id="KW-1003">Cell membrane</keyword>
<dbReference type="PANTHER" id="PTHR36838:SF4">
    <property type="entry name" value="AUXIN EFFLUX CARRIER FAMILY PROTEIN"/>
    <property type="match status" value="1"/>
</dbReference>
<feature type="transmembrane region" description="Helical" evidence="8">
    <location>
        <begin position="38"/>
        <end position="57"/>
    </location>
</feature>
<sequence>MLAVFAALVPVFLLIVLGYGLRRSLIKDGSHWTAIEQLVYYVLFPALLIDTLARAPLGDVPVAGVGGALLLSVLAMSALCLLLLPWLASMLAVDGPAFTSVFQGSTRWQTFVALSVAGSLFGEIGIALASVAMVAMIPLLNVFSVAVLAHYAAPQRLAWSRIVLAILRNPLIWACLIGLALNLTGLRMPKPAHEFADALGRCSLALGLLVVGAGLHLEGVLRPRPAALIAVTLKLAVMPLIALTLGWAFGLTGTHLAVVACCASVPSASNGYVLARQMGGDAPLLAQILTLQTAFAVLTMPVFIALAG</sequence>
<protein>
    <recommendedName>
        <fullName evidence="11">AEC family transporter</fullName>
    </recommendedName>
</protein>
<dbReference type="AlphaFoldDB" id="A0A318TFD6"/>
<comment type="similarity">
    <text evidence="2">Belongs to the auxin efflux carrier (TC 2.A.69) family.</text>
</comment>
<feature type="transmembrane region" description="Helical" evidence="8">
    <location>
        <begin position="165"/>
        <end position="186"/>
    </location>
</feature>
<name>A0A318TFD6_9BRAD</name>
<evidence type="ECO:0000313" key="10">
    <source>
        <dbReference type="Proteomes" id="UP000248148"/>
    </source>
</evidence>
<gene>
    <name evidence="9" type="ORF">BJ122_10778</name>
</gene>
<comment type="caution">
    <text evidence="9">The sequence shown here is derived from an EMBL/GenBank/DDBJ whole genome shotgun (WGS) entry which is preliminary data.</text>
</comment>
<keyword evidence="10" id="KW-1185">Reference proteome</keyword>
<evidence type="ECO:0000256" key="7">
    <source>
        <dbReference type="ARBA" id="ARBA00023136"/>
    </source>
</evidence>
<accession>A0A318TFD6</accession>
<evidence type="ECO:0000256" key="2">
    <source>
        <dbReference type="ARBA" id="ARBA00010145"/>
    </source>
</evidence>
<feature type="transmembrane region" description="Helical" evidence="8">
    <location>
        <begin position="284"/>
        <end position="307"/>
    </location>
</feature>
<proteinExistence type="inferred from homology"/>
<evidence type="ECO:0000256" key="6">
    <source>
        <dbReference type="ARBA" id="ARBA00022989"/>
    </source>
</evidence>
<dbReference type="OrthoDB" id="9805563at2"/>
<keyword evidence="6 8" id="KW-1133">Transmembrane helix</keyword>
<evidence type="ECO:0000256" key="1">
    <source>
        <dbReference type="ARBA" id="ARBA00004651"/>
    </source>
</evidence>
<feature type="transmembrane region" description="Helical" evidence="8">
    <location>
        <begin position="69"/>
        <end position="88"/>
    </location>
</feature>
<comment type="subcellular location">
    <subcellularLocation>
        <location evidence="1">Cell membrane</location>
        <topology evidence="1">Multi-pass membrane protein</topology>
    </subcellularLocation>
</comment>
<evidence type="ECO:0000256" key="5">
    <source>
        <dbReference type="ARBA" id="ARBA00022692"/>
    </source>
</evidence>
<keyword evidence="5 8" id="KW-0812">Transmembrane</keyword>
<reference evidence="9 10" key="1">
    <citation type="submission" date="2018-06" db="EMBL/GenBank/DDBJ databases">
        <title>Genomic Encyclopedia of Archaeal and Bacterial Type Strains, Phase II (KMG-II): from individual species to whole genera.</title>
        <authorList>
            <person name="Goeker M."/>
        </authorList>
    </citation>
    <scope>NUCLEOTIDE SEQUENCE [LARGE SCALE GENOMIC DNA]</scope>
    <source>
        <strain evidence="9 10">JCM 11668</strain>
    </source>
</reference>
<feature type="transmembrane region" description="Helical" evidence="8">
    <location>
        <begin position="198"/>
        <end position="215"/>
    </location>
</feature>
<dbReference type="Proteomes" id="UP000248148">
    <property type="component" value="Unassembled WGS sequence"/>
</dbReference>
<keyword evidence="7 8" id="KW-0472">Membrane</keyword>
<dbReference type="GO" id="GO:0005886">
    <property type="term" value="C:plasma membrane"/>
    <property type="evidence" value="ECO:0007669"/>
    <property type="project" value="UniProtKB-SubCell"/>
</dbReference>
<dbReference type="InterPro" id="IPR004776">
    <property type="entry name" value="Mem_transp_PIN-like"/>
</dbReference>
<feature type="transmembrane region" description="Helical" evidence="8">
    <location>
        <begin position="124"/>
        <end position="153"/>
    </location>
</feature>
<evidence type="ECO:0000256" key="4">
    <source>
        <dbReference type="ARBA" id="ARBA00022475"/>
    </source>
</evidence>
<evidence type="ECO:0008006" key="11">
    <source>
        <dbReference type="Google" id="ProtNLM"/>
    </source>
</evidence>
<evidence type="ECO:0000256" key="3">
    <source>
        <dbReference type="ARBA" id="ARBA00022448"/>
    </source>
</evidence>
<keyword evidence="3" id="KW-0813">Transport</keyword>
<organism evidence="9 10">
    <name type="scientific">Rhodopseudomonas faecalis</name>
    <dbReference type="NCBI Taxonomy" id="99655"/>
    <lineage>
        <taxon>Bacteria</taxon>
        <taxon>Pseudomonadati</taxon>
        <taxon>Pseudomonadota</taxon>
        <taxon>Alphaproteobacteria</taxon>
        <taxon>Hyphomicrobiales</taxon>
        <taxon>Nitrobacteraceae</taxon>
        <taxon>Rhodopseudomonas</taxon>
    </lineage>
</organism>
<dbReference type="RefSeq" id="WP_110780534.1">
    <property type="nucleotide sequence ID" value="NZ_QJTI01000007.1"/>
</dbReference>